<dbReference type="InterPro" id="IPR035906">
    <property type="entry name" value="MetI-like_sf"/>
</dbReference>
<evidence type="ECO:0000256" key="1">
    <source>
        <dbReference type="ARBA" id="ARBA00004651"/>
    </source>
</evidence>
<feature type="transmembrane region" description="Helical" evidence="7">
    <location>
        <begin position="110"/>
        <end position="131"/>
    </location>
</feature>
<evidence type="ECO:0000256" key="7">
    <source>
        <dbReference type="RuleBase" id="RU363032"/>
    </source>
</evidence>
<keyword evidence="6 7" id="KW-0472">Membrane</keyword>
<dbReference type="CDD" id="cd06261">
    <property type="entry name" value="TM_PBP2"/>
    <property type="match status" value="1"/>
</dbReference>
<sequence length="288" mass="32471">MFTAAARRRPLVRLVLMAMFCVLFLLSLTTLGPLYWMFTGALKTSNEIFQMPPTWWPLDPQWNNYPQAWSNLNYTLYFSNTVILTVGSVILQLFVSTTAAYALSKLKPVFGSVIFFLFLCTLMVPGIAYLIPQYLTVVDLPLLHLRLIDTWWAVWLPQSAHAFNIILLKGFFDDIPDDLVDAARIDGANAWQIFVRIMLPLAKPALAVVTIFTVVASWKDFLWPLLVLTRDEIQPLMVAIYRFSGLDSMQPLNTIIAGLALASIPPIVLFLVFQRSIVRGISLTGLKG</sequence>
<accession>A0A8J3ICJ4</accession>
<protein>
    <submittedName>
        <fullName evidence="9">Sugar ABC transporter permease</fullName>
    </submittedName>
</protein>
<dbReference type="SUPFAM" id="SSF161098">
    <property type="entry name" value="MetI-like"/>
    <property type="match status" value="1"/>
</dbReference>
<comment type="caution">
    <text evidence="9">The sequence shown here is derived from an EMBL/GenBank/DDBJ whole genome shotgun (WGS) entry which is preliminary data.</text>
</comment>
<keyword evidence="5 7" id="KW-1133">Transmembrane helix</keyword>
<dbReference type="PANTHER" id="PTHR43744">
    <property type="entry name" value="ABC TRANSPORTER PERMEASE PROTEIN MG189-RELATED-RELATED"/>
    <property type="match status" value="1"/>
</dbReference>
<evidence type="ECO:0000259" key="8">
    <source>
        <dbReference type="PROSITE" id="PS50928"/>
    </source>
</evidence>
<feature type="transmembrane region" description="Helical" evidence="7">
    <location>
        <begin position="82"/>
        <end position="103"/>
    </location>
</feature>
<evidence type="ECO:0000313" key="9">
    <source>
        <dbReference type="EMBL" id="GHO91053.1"/>
    </source>
</evidence>
<feature type="transmembrane region" description="Helical" evidence="7">
    <location>
        <begin position="12"/>
        <end position="36"/>
    </location>
</feature>
<evidence type="ECO:0000313" key="10">
    <source>
        <dbReference type="Proteomes" id="UP000597444"/>
    </source>
</evidence>
<dbReference type="Proteomes" id="UP000597444">
    <property type="component" value="Unassembled WGS sequence"/>
</dbReference>
<dbReference type="InterPro" id="IPR000515">
    <property type="entry name" value="MetI-like"/>
</dbReference>
<feature type="transmembrane region" description="Helical" evidence="7">
    <location>
        <begin position="193"/>
        <end position="218"/>
    </location>
</feature>
<keyword evidence="10" id="KW-1185">Reference proteome</keyword>
<dbReference type="PROSITE" id="PS50928">
    <property type="entry name" value="ABC_TM1"/>
    <property type="match status" value="1"/>
</dbReference>
<evidence type="ECO:0000256" key="2">
    <source>
        <dbReference type="ARBA" id="ARBA00022448"/>
    </source>
</evidence>
<dbReference type="GO" id="GO:0005886">
    <property type="term" value="C:plasma membrane"/>
    <property type="evidence" value="ECO:0007669"/>
    <property type="project" value="UniProtKB-SubCell"/>
</dbReference>
<gene>
    <name evidence="9" type="ORF">KSF_011010</name>
</gene>
<name>A0A8J3ICJ4_9CHLR</name>
<feature type="transmembrane region" description="Helical" evidence="7">
    <location>
        <begin position="252"/>
        <end position="273"/>
    </location>
</feature>
<comment type="similarity">
    <text evidence="7">Belongs to the binding-protein-dependent transport system permease family.</text>
</comment>
<dbReference type="EMBL" id="BNJK01000001">
    <property type="protein sequence ID" value="GHO91053.1"/>
    <property type="molecule type" value="Genomic_DNA"/>
</dbReference>
<dbReference type="PANTHER" id="PTHR43744:SF12">
    <property type="entry name" value="ABC TRANSPORTER PERMEASE PROTEIN MG189-RELATED"/>
    <property type="match status" value="1"/>
</dbReference>
<dbReference type="GO" id="GO:0055085">
    <property type="term" value="P:transmembrane transport"/>
    <property type="evidence" value="ECO:0007669"/>
    <property type="project" value="InterPro"/>
</dbReference>
<evidence type="ECO:0000256" key="3">
    <source>
        <dbReference type="ARBA" id="ARBA00022475"/>
    </source>
</evidence>
<dbReference type="Gene3D" id="1.10.3720.10">
    <property type="entry name" value="MetI-like"/>
    <property type="match status" value="1"/>
</dbReference>
<organism evidence="9 10">
    <name type="scientific">Reticulibacter mediterranei</name>
    <dbReference type="NCBI Taxonomy" id="2778369"/>
    <lineage>
        <taxon>Bacteria</taxon>
        <taxon>Bacillati</taxon>
        <taxon>Chloroflexota</taxon>
        <taxon>Ktedonobacteria</taxon>
        <taxon>Ktedonobacterales</taxon>
        <taxon>Reticulibacteraceae</taxon>
        <taxon>Reticulibacter</taxon>
    </lineage>
</organism>
<reference evidence="9" key="1">
    <citation type="submission" date="2020-10" db="EMBL/GenBank/DDBJ databases">
        <title>Taxonomic study of unclassified bacteria belonging to the class Ktedonobacteria.</title>
        <authorList>
            <person name="Yabe S."/>
            <person name="Wang C.M."/>
            <person name="Zheng Y."/>
            <person name="Sakai Y."/>
            <person name="Cavaletti L."/>
            <person name="Monciardini P."/>
            <person name="Donadio S."/>
        </authorList>
    </citation>
    <scope>NUCLEOTIDE SEQUENCE</scope>
    <source>
        <strain evidence="9">ID150040</strain>
    </source>
</reference>
<keyword evidence="2 7" id="KW-0813">Transport</keyword>
<feature type="transmembrane region" description="Helical" evidence="7">
    <location>
        <begin position="151"/>
        <end position="172"/>
    </location>
</feature>
<feature type="domain" description="ABC transmembrane type-1" evidence="8">
    <location>
        <begin position="78"/>
        <end position="273"/>
    </location>
</feature>
<dbReference type="Pfam" id="PF00528">
    <property type="entry name" value="BPD_transp_1"/>
    <property type="match status" value="1"/>
</dbReference>
<keyword evidence="4 7" id="KW-0812">Transmembrane</keyword>
<evidence type="ECO:0000256" key="4">
    <source>
        <dbReference type="ARBA" id="ARBA00022692"/>
    </source>
</evidence>
<dbReference type="AlphaFoldDB" id="A0A8J3ICJ4"/>
<evidence type="ECO:0000256" key="6">
    <source>
        <dbReference type="ARBA" id="ARBA00023136"/>
    </source>
</evidence>
<comment type="subcellular location">
    <subcellularLocation>
        <location evidence="1 7">Cell membrane</location>
        <topology evidence="1 7">Multi-pass membrane protein</topology>
    </subcellularLocation>
</comment>
<keyword evidence="3" id="KW-1003">Cell membrane</keyword>
<proteinExistence type="inferred from homology"/>
<evidence type="ECO:0000256" key="5">
    <source>
        <dbReference type="ARBA" id="ARBA00022989"/>
    </source>
</evidence>